<evidence type="ECO:0000256" key="2">
    <source>
        <dbReference type="SAM" id="MobiDB-lite"/>
    </source>
</evidence>
<dbReference type="GO" id="GO:0005856">
    <property type="term" value="C:cytoskeleton"/>
    <property type="evidence" value="ECO:0007669"/>
    <property type="project" value="TreeGrafter"/>
</dbReference>
<dbReference type="PANTHER" id="PTHR31516:SF17">
    <property type="entry name" value="STABILIZER OF AXONEMAL MICROTUBULES 2"/>
    <property type="match status" value="1"/>
</dbReference>
<accession>A0A250XHX1</accession>
<organism evidence="3 4">
    <name type="scientific">Chlamydomonas eustigma</name>
    <dbReference type="NCBI Taxonomy" id="1157962"/>
    <lineage>
        <taxon>Eukaryota</taxon>
        <taxon>Viridiplantae</taxon>
        <taxon>Chlorophyta</taxon>
        <taxon>core chlorophytes</taxon>
        <taxon>Chlorophyceae</taxon>
        <taxon>CS clade</taxon>
        <taxon>Chlamydomonadales</taxon>
        <taxon>Chlamydomonadaceae</taxon>
        <taxon>Chlamydomonas</taxon>
    </lineage>
</organism>
<dbReference type="AlphaFoldDB" id="A0A250XHX1"/>
<evidence type="ECO:0000313" key="4">
    <source>
        <dbReference type="Proteomes" id="UP000232323"/>
    </source>
</evidence>
<dbReference type="EMBL" id="BEGY01000080">
    <property type="protein sequence ID" value="GAX82400.1"/>
    <property type="molecule type" value="Genomic_DNA"/>
</dbReference>
<dbReference type="OrthoDB" id="365640at2759"/>
<comment type="similarity">
    <text evidence="1">Belongs to the FAM154 family.</text>
</comment>
<dbReference type="InterPro" id="IPR033336">
    <property type="entry name" value="SAXO1/2"/>
</dbReference>
<evidence type="ECO:0000313" key="3">
    <source>
        <dbReference type="EMBL" id="GAX82400.1"/>
    </source>
</evidence>
<evidence type="ECO:0000256" key="1">
    <source>
        <dbReference type="ARBA" id="ARBA00008738"/>
    </source>
</evidence>
<feature type="region of interest" description="Disordered" evidence="2">
    <location>
        <begin position="69"/>
        <end position="88"/>
    </location>
</feature>
<gene>
    <name evidence="3" type="ORF">CEUSTIGMA_g9828.t1</name>
</gene>
<protein>
    <submittedName>
        <fullName evidence="3">Uncharacterized protein</fullName>
    </submittedName>
</protein>
<name>A0A250XHX1_9CHLO</name>
<reference evidence="3 4" key="1">
    <citation type="submission" date="2017-08" db="EMBL/GenBank/DDBJ databases">
        <title>Acidophilic green algal genome provides insights into adaptation to an acidic environment.</title>
        <authorList>
            <person name="Hirooka S."/>
            <person name="Hirose Y."/>
            <person name="Kanesaki Y."/>
            <person name="Higuchi S."/>
            <person name="Fujiwara T."/>
            <person name="Onuma R."/>
            <person name="Era A."/>
            <person name="Ohbayashi R."/>
            <person name="Uzuka A."/>
            <person name="Nozaki H."/>
            <person name="Yoshikawa H."/>
            <person name="Miyagishima S.Y."/>
        </authorList>
    </citation>
    <scope>NUCLEOTIDE SEQUENCE [LARGE SCALE GENOMIC DNA]</scope>
    <source>
        <strain evidence="3 4">NIES-2499</strain>
    </source>
</reference>
<dbReference type="GO" id="GO:0008017">
    <property type="term" value="F:microtubule binding"/>
    <property type="evidence" value="ECO:0007669"/>
    <property type="project" value="InterPro"/>
</dbReference>
<keyword evidence="4" id="KW-1185">Reference proteome</keyword>
<proteinExistence type="inferred from homology"/>
<comment type="caution">
    <text evidence="3">The sequence shown here is derived from an EMBL/GenBank/DDBJ whole genome shotgun (WGS) entry which is preliminary data.</text>
</comment>
<dbReference type="PANTHER" id="PTHR31516">
    <property type="entry name" value="STABILIZER OF AXONEMAL MICROTUBULES 2"/>
    <property type="match status" value="1"/>
</dbReference>
<sequence>MVGRLFCVLFDVEAIPPQDPSWVPGTLGTEYTAKYVEKAALRDPAHPKLPYIPSPGKFMDMTTQRADFTPKRVMGGSGKRPGDSMPKVPFTGNTTYQAFHDGKRGPPSAPLKNLSESYSGPFFGATSNKADYVDWMTAPLTARAPTYDLLHIPFEGNSTYRADFEKKNPLPRDLREKPPILQSSPMVNYTTYGVDFVPKPMGGKGFRICCDNFTHSAIHSGRLSMTQPCCDNCANGKGSC</sequence>
<dbReference type="Proteomes" id="UP000232323">
    <property type="component" value="Unassembled WGS sequence"/>
</dbReference>